<dbReference type="Proteomes" id="UP000266673">
    <property type="component" value="Unassembled WGS sequence"/>
</dbReference>
<evidence type="ECO:0000313" key="8">
    <source>
        <dbReference type="Proteomes" id="UP000266673"/>
    </source>
</evidence>
<accession>A0A397UQH1</accession>
<dbReference type="InterPro" id="IPR001128">
    <property type="entry name" value="Cyt_P450"/>
</dbReference>
<evidence type="ECO:0000256" key="2">
    <source>
        <dbReference type="ARBA" id="ARBA00010617"/>
    </source>
</evidence>
<dbReference type="InterPro" id="IPR036396">
    <property type="entry name" value="Cyt_P450_sf"/>
</dbReference>
<dbReference type="OrthoDB" id="1844152at2759"/>
<dbReference type="GO" id="GO:0016705">
    <property type="term" value="F:oxidoreductase activity, acting on paired donors, with incorporation or reduction of molecular oxygen"/>
    <property type="evidence" value="ECO:0007669"/>
    <property type="project" value="InterPro"/>
</dbReference>
<keyword evidence="3 6" id="KW-0479">Metal-binding</keyword>
<sequence length="67" mass="7384">FLAFGGGKHACPGRALAVSEIKMFLHKILLKYNVRTDNEAIGPKGKYLGPFLAPINVGLVFEKRKEI</sequence>
<comment type="caution">
    <text evidence="7">The sequence shown here is derived from an EMBL/GenBank/DDBJ whole genome shotgun (WGS) entry which is preliminary data.</text>
</comment>
<dbReference type="STRING" id="44941.A0A397UQH1"/>
<evidence type="ECO:0000256" key="6">
    <source>
        <dbReference type="RuleBase" id="RU000461"/>
    </source>
</evidence>
<evidence type="ECO:0000256" key="1">
    <source>
        <dbReference type="ARBA" id="ARBA00001971"/>
    </source>
</evidence>
<dbReference type="PANTHER" id="PTHR46206">
    <property type="entry name" value="CYTOCHROME P450"/>
    <property type="match status" value="1"/>
</dbReference>
<dbReference type="PANTHER" id="PTHR46206:SF1">
    <property type="entry name" value="P450, PUTATIVE (EUROFUNG)-RELATED"/>
    <property type="match status" value="1"/>
</dbReference>
<evidence type="ECO:0000256" key="4">
    <source>
        <dbReference type="ARBA" id="ARBA00023004"/>
    </source>
</evidence>
<dbReference type="AlphaFoldDB" id="A0A397UQH1"/>
<organism evidence="7 8">
    <name type="scientific">Gigaspora rosea</name>
    <dbReference type="NCBI Taxonomy" id="44941"/>
    <lineage>
        <taxon>Eukaryota</taxon>
        <taxon>Fungi</taxon>
        <taxon>Fungi incertae sedis</taxon>
        <taxon>Mucoromycota</taxon>
        <taxon>Glomeromycotina</taxon>
        <taxon>Glomeromycetes</taxon>
        <taxon>Diversisporales</taxon>
        <taxon>Gigasporaceae</taxon>
        <taxon>Gigaspora</taxon>
    </lineage>
</organism>
<dbReference type="Gene3D" id="1.10.630.10">
    <property type="entry name" value="Cytochrome P450"/>
    <property type="match status" value="1"/>
</dbReference>
<name>A0A397UQH1_9GLOM</name>
<dbReference type="GO" id="GO:0004497">
    <property type="term" value="F:monooxygenase activity"/>
    <property type="evidence" value="ECO:0007669"/>
    <property type="project" value="UniProtKB-KW"/>
</dbReference>
<comment type="similarity">
    <text evidence="2 6">Belongs to the cytochrome P450 family.</text>
</comment>
<comment type="cofactor">
    <cofactor evidence="1">
        <name>heme</name>
        <dbReference type="ChEBI" id="CHEBI:30413"/>
    </cofactor>
</comment>
<feature type="non-terminal residue" evidence="7">
    <location>
        <position position="67"/>
    </location>
</feature>
<reference evidence="7 8" key="1">
    <citation type="submission" date="2018-06" db="EMBL/GenBank/DDBJ databases">
        <title>Comparative genomics reveals the genomic features of Rhizophagus irregularis, R. cerebriforme, R. diaphanum and Gigaspora rosea, and their symbiotic lifestyle signature.</title>
        <authorList>
            <person name="Morin E."/>
            <person name="San Clemente H."/>
            <person name="Chen E.C.H."/>
            <person name="De La Providencia I."/>
            <person name="Hainaut M."/>
            <person name="Kuo A."/>
            <person name="Kohler A."/>
            <person name="Murat C."/>
            <person name="Tang N."/>
            <person name="Roy S."/>
            <person name="Loubradou J."/>
            <person name="Henrissat B."/>
            <person name="Grigoriev I.V."/>
            <person name="Corradi N."/>
            <person name="Roux C."/>
            <person name="Martin F.M."/>
        </authorList>
    </citation>
    <scope>NUCLEOTIDE SEQUENCE [LARGE SCALE GENOMIC DNA]</scope>
    <source>
        <strain evidence="7 8">DAOM 194757</strain>
    </source>
</reference>
<keyword evidence="8" id="KW-1185">Reference proteome</keyword>
<dbReference type="GO" id="GO:0005506">
    <property type="term" value="F:iron ion binding"/>
    <property type="evidence" value="ECO:0007669"/>
    <property type="project" value="InterPro"/>
</dbReference>
<gene>
    <name evidence="7" type="ORF">C2G38_1919034</name>
</gene>
<keyword evidence="4 6" id="KW-0408">Iron</keyword>
<proteinExistence type="inferred from homology"/>
<keyword evidence="6" id="KW-0560">Oxidoreductase</keyword>
<dbReference type="GO" id="GO:0020037">
    <property type="term" value="F:heme binding"/>
    <property type="evidence" value="ECO:0007669"/>
    <property type="project" value="InterPro"/>
</dbReference>
<dbReference type="Pfam" id="PF00067">
    <property type="entry name" value="p450"/>
    <property type="match status" value="1"/>
</dbReference>
<dbReference type="PROSITE" id="PS00086">
    <property type="entry name" value="CYTOCHROME_P450"/>
    <property type="match status" value="1"/>
</dbReference>
<keyword evidence="6" id="KW-0349">Heme</keyword>
<dbReference type="EMBL" id="QKWP01001119">
    <property type="protein sequence ID" value="RIB11568.1"/>
    <property type="molecule type" value="Genomic_DNA"/>
</dbReference>
<feature type="non-terminal residue" evidence="7">
    <location>
        <position position="1"/>
    </location>
</feature>
<evidence type="ECO:0008006" key="9">
    <source>
        <dbReference type="Google" id="ProtNLM"/>
    </source>
</evidence>
<dbReference type="InterPro" id="IPR017972">
    <property type="entry name" value="Cyt_P450_CS"/>
</dbReference>
<keyword evidence="5 6" id="KW-0503">Monooxygenase</keyword>
<evidence type="ECO:0000256" key="3">
    <source>
        <dbReference type="ARBA" id="ARBA00022723"/>
    </source>
</evidence>
<dbReference type="SUPFAM" id="SSF48264">
    <property type="entry name" value="Cytochrome P450"/>
    <property type="match status" value="1"/>
</dbReference>
<evidence type="ECO:0000313" key="7">
    <source>
        <dbReference type="EMBL" id="RIB11568.1"/>
    </source>
</evidence>
<evidence type="ECO:0000256" key="5">
    <source>
        <dbReference type="ARBA" id="ARBA00023033"/>
    </source>
</evidence>
<protein>
    <recommendedName>
        <fullName evidence="9">Cytochrome P450</fullName>
    </recommendedName>
</protein>